<dbReference type="HOGENOM" id="CLU_025194_0_2_2"/>
<dbReference type="GO" id="GO:0033353">
    <property type="term" value="P:S-adenosylmethionine cycle"/>
    <property type="evidence" value="ECO:0007669"/>
    <property type="project" value="TreeGrafter"/>
</dbReference>
<evidence type="ECO:0000256" key="4">
    <source>
        <dbReference type="HAMAP-Rule" id="MF_00563"/>
    </source>
</evidence>
<dbReference type="InterPro" id="IPR000043">
    <property type="entry name" value="Adenosylhomocysteinase-like"/>
</dbReference>
<keyword evidence="9" id="KW-1185">Reference proteome</keyword>
<dbReference type="PROSITE" id="PS00739">
    <property type="entry name" value="ADOHCYASE_2"/>
    <property type="match status" value="1"/>
</dbReference>
<dbReference type="PIRSF" id="PIRSF001109">
    <property type="entry name" value="Ad_hcy_hydrolase"/>
    <property type="match status" value="1"/>
</dbReference>
<comment type="caution">
    <text evidence="4">Lacks conserved residue(s) required for the propagation of feature annotation.</text>
</comment>
<evidence type="ECO:0000256" key="6">
    <source>
        <dbReference type="RuleBase" id="RU004166"/>
    </source>
</evidence>
<dbReference type="GO" id="GO:0005829">
    <property type="term" value="C:cytosol"/>
    <property type="evidence" value="ECO:0007669"/>
    <property type="project" value="TreeGrafter"/>
</dbReference>
<comment type="function">
    <text evidence="4">May play a key role in the regulation of the intracellular concentration of adenosylhomocysteine.</text>
</comment>
<feature type="binding site" evidence="4">
    <location>
        <position position="113"/>
    </location>
    <ligand>
        <name>substrate</name>
    </ligand>
</feature>
<dbReference type="SMART" id="SM00996">
    <property type="entry name" value="AdoHcyase"/>
    <property type="match status" value="1"/>
</dbReference>
<dbReference type="InterPro" id="IPR020082">
    <property type="entry name" value="S-Ado-L-homoCys_hydrolase_CS"/>
</dbReference>
<protein>
    <recommendedName>
        <fullName evidence="4">Adenosylhomocysteinase</fullName>
        <ecNumber evidence="4">3.13.2.1</ecNumber>
    </recommendedName>
    <alternativeName>
        <fullName evidence="4">S-adenosyl-L-homocysteine hydrolase</fullName>
        <shortName evidence="4">AdoHcyase</shortName>
    </alternativeName>
</protein>
<comment type="similarity">
    <text evidence="1 4 6">Belongs to the adenosylhomocysteinase family.</text>
</comment>
<feature type="domain" description="S-adenosyl-L-homocysteine hydrolase NAD binding" evidence="7">
    <location>
        <begin position="171"/>
        <end position="331"/>
    </location>
</feature>
<accession>D3TB74</accession>
<dbReference type="GO" id="GO:0004013">
    <property type="term" value="F:adenosylhomocysteinase activity"/>
    <property type="evidence" value="ECO:0007669"/>
    <property type="project" value="UniProtKB-UniRule"/>
</dbReference>
<dbReference type="InterPro" id="IPR015878">
    <property type="entry name" value="Ado_hCys_hydrolase_NAD-bd"/>
</dbReference>
<feature type="binding site" evidence="4">
    <location>
        <begin position="200"/>
        <end position="205"/>
    </location>
    <ligand>
        <name>NAD(+)</name>
        <dbReference type="ChEBI" id="CHEBI:57540"/>
    </ligand>
</feature>
<dbReference type="EMBL" id="CP001941">
    <property type="protein sequence ID" value="ADD09353.1"/>
    <property type="molecule type" value="Genomic_DNA"/>
</dbReference>
<feature type="binding site" evidence="4 5">
    <location>
        <begin position="279"/>
        <end position="281"/>
    </location>
    <ligand>
        <name>NAD(+)</name>
        <dbReference type="ChEBI" id="CHEBI:57540"/>
    </ligand>
</feature>
<dbReference type="HAMAP" id="MF_00563">
    <property type="entry name" value="AdoHcyase"/>
    <property type="match status" value="1"/>
</dbReference>
<dbReference type="PANTHER" id="PTHR23420:SF0">
    <property type="entry name" value="ADENOSYLHOMOCYSTEINASE"/>
    <property type="match status" value="1"/>
</dbReference>
<evidence type="ECO:0000259" key="7">
    <source>
        <dbReference type="SMART" id="SM00997"/>
    </source>
</evidence>
<feature type="binding site" evidence="4 5">
    <location>
        <begin position="137"/>
        <end position="139"/>
    </location>
    <ligand>
        <name>NAD(+)</name>
        <dbReference type="ChEBI" id="CHEBI:57540"/>
    </ligand>
</feature>
<comment type="cofactor">
    <cofactor evidence="4 5">
        <name>NAD(+)</name>
        <dbReference type="ChEBI" id="CHEBI:57540"/>
    </cofactor>
    <text evidence="4 5">Binds 1 NAD(+) per subunit.</text>
</comment>
<dbReference type="InterPro" id="IPR042172">
    <property type="entry name" value="Adenosylhomocyst_ase-like_sf"/>
</dbReference>
<keyword evidence="2 4" id="KW-0554">One-carbon metabolism</keyword>
<evidence type="ECO:0000256" key="5">
    <source>
        <dbReference type="PIRSR" id="PIRSR001109-2"/>
    </source>
</evidence>
<dbReference type="SMART" id="SM00997">
    <property type="entry name" value="AdoHcyase_NAD"/>
    <property type="match status" value="1"/>
</dbReference>
<dbReference type="PROSITE" id="PS00738">
    <property type="entry name" value="ADOHCYASE_1"/>
    <property type="match status" value="1"/>
</dbReference>
<evidence type="ECO:0000313" key="8">
    <source>
        <dbReference type="EMBL" id="ADD09353.1"/>
    </source>
</evidence>
<feature type="binding site" evidence="4 5">
    <location>
        <position position="223"/>
    </location>
    <ligand>
        <name>NAD(+)</name>
        <dbReference type="ChEBI" id="CHEBI:57540"/>
    </ligand>
</feature>
<dbReference type="SUPFAM" id="SSF51735">
    <property type="entry name" value="NAD(P)-binding Rossmann-fold domains"/>
    <property type="match status" value="1"/>
</dbReference>
<dbReference type="GO" id="GO:0006730">
    <property type="term" value="P:one-carbon metabolic process"/>
    <property type="evidence" value="ECO:0007669"/>
    <property type="project" value="UniProtKB-UniRule"/>
</dbReference>
<proteinExistence type="inferred from homology"/>
<dbReference type="KEGG" id="abi:Aboo_1547"/>
<dbReference type="SUPFAM" id="SSF52283">
    <property type="entry name" value="Formate/glycerate dehydrogenase catalytic domain-like"/>
    <property type="match status" value="1"/>
</dbReference>
<dbReference type="AlphaFoldDB" id="D3TB74"/>
<dbReference type="NCBIfam" id="NF004005">
    <property type="entry name" value="PRK05476.2-3"/>
    <property type="match status" value="1"/>
</dbReference>
<reference evidence="8" key="1">
    <citation type="submission" date="2010-02" db="EMBL/GenBank/DDBJ databases">
        <title>Complete sequence of Aciduliprofundum boonei T469.</title>
        <authorList>
            <consortium name="US DOE Joint Genome Institute"/>
            <person name="Lucas S."/>
            <person name="Copeland A."/>
            <person name="Lapidus A."/>
            <person name="Cheng J.-F."/>
            <person name="Bruce D."/>
            <person name="Goodwin L."/>
            <person name="Pitluck S."/>
            <person name="Saunders E."/>
            <person name="Detter J.C."/>
            <person name="Han C."/>
            <person name="Tapia R."/>
            <person name="Land M."/>
            <person name="Hauser L."/>
            <person name="Kyrpides N."/>
            <person name="Mikhailova N."/>
            <person name="Flores G."/>
            <person name="Reysenbach A.-L."/>
            <person name="Woyke T."/>
        </authorList>
    </citation>
    <scope>NUCLEOTIDE SEQUENCE</scope>
    <source>
        <strain evidence="8">T469</strain>
    </source>
</reference>
<feature type="binding site" evidence="4">
    <location>
        <position position="166"/>
    </location>
    <ligand>
        <name>substrate</name>
    </ligand>
</feature>
<comment type="pathway">
    <text evidence="4">Amino-acid biosynthesis; L-homocysteine biosynthesis; L-homocysteine from S-adenosyl-L-homocysteine: step 1/1.</text>
</comment>
<feature type="binding site" evidence="5">
    <location>
        <begin position="202"/>
        <end position="207"/>
    </location>
    <ligand>
        <name>NAD(+)</name>
        <dbReference type="ChEBI" id="CHEBI:57540"/>
    </ligand>
</feature>
<feature type="binding site" evidence="4 5">
    <location>
        <position position="325"/>
    </location>
    <ligand>
        <name>NAD(+)</name>
        <dbReference type="ChEBI" id="CHEBI:57540"/>
    </ligand>
</feature>
<evidence type="ECO:0000313" key="9">
    <source>
        <dbReference type="Proteomes" id="UP000001400"/>
    </source>
</evidence>
<comment type="subcellular location">
    <subcellularLocation>
        <location evidence="4">Cytoplasm</location>
    </subcellularLocation>
</comment>
<dbReference type="Gene3D" id="3.40.50.1480">
    <property type="entry name" value="Adenosylhomocysteinase-like"/>
    <property type="match status" value="1"/>
</dbReference>
<dbReference type="Gene3D" id="3.40.50.720">
    <property type="entry name" value="NAD(P)-binding Rossmann-like Domain"/>
    <property type="match status" value="1"/>
</dbReference>
<feature type="binding site" evidence="4">
    <location>
        <position position="136"/>
    </location>
    <ligand>
        <name>substrate</name>
    </ligand>
</feature>
<dbReference type="Pfam" id="PF05221">
    <property type="entry name" value="AdoHcyase"/>
    <property type="match status" value="2"/>
</dbReference>
<sequence length="403" mass="45228">MDGQNKLDWAYAHMDVIQKIRERFLKEKPFEGLKIGMALHVEAKTGILALTLRDGGAKVRLASCNPLSTDDSVVEALRERGLEVYAKKGETREEYYENLYKVLEMEPDIIIDDGGDLTTLLHTSYSHIPILGGNEETTTGVLRLKVMERKGVLRFPMFDVNDAKMKHLFDNRYGTGQSTLDGIMSATNLSIAGKIVVVAGYGWCGRGIAMRLRGMGANVIVTEIDPVKAIEARMDGFRVMPMIDAIKEADMVITATGMKDIVRKEHIVEAKNECIFANAGHFDNEISKNALEELAKGKREIRKFVEEYDLGNKKLYLLGDGRLINLVAGQGHPVEIMDMSFAIQALTAEYIAKNHEKLESKVYAVPEKIDNEVAWLKLQAMGVKIDKLTEEQKRYLEEWKEGT</sequence>
<dbReference type="Pfam" id="PF00670">
    <property type="entry name" value="AdoHcyase_NAD"/>
    <property type="match status" value="1"/>
</dbReference>
<name>D3TB74_ACIB4</name>
<dbReference type="EC" id="3.13.2.1" evidence="4"/>
<gene>
    <name evidence="4" type="primary">ahcY</name>
    <name evidence="8" type="ordered locus">Aboo_1547</name>
</gene>
<keyword evidence="4" id="KW-0963">Cytoplasm</keyword>
<evidence type="ECO:0000256" key="2">
    <source>
        <dbReference type="ARBA" id="ARBA00022563"/>
    </source>
</evidence>
<dbReference type="InterPro" id="IPR036291">
    <property type="entry name" value="NAD(P)-bd_dom_sf"/>
</dbReference>
<dbReference type="CDD" id="cd00401">
    <property type="entry name" value="SAHH"/>
    <property type="match status" value="1"/>
</dbReference>
<feature type="binding site" evidence="4">
    <location>
        <position position="171"/>
    </location>
    <ligand>
        <name>NAD(+)</name>
        <dbReference type="ChEBI" id="CHEBI:57540"/>
    </ligand>
</feature>
<keyword evidence="4 8" id="KW-0378">Hydrolase</keyword>
<dbReference type="UniPathway" id="UPA00314">
    <property type="reaction ID" value="UER00076"/>
</dbReference>
<dbReference type="GO" id="GO:0071269">
    <property type="term" value="P:L-homocysteine biosynthetic process"/>
    <property type="evidence" value="ECO:0007669"/>
    <property type="project" value="UniProtKB-UniRule"/>
</dbReference>
<feature type="binding site" evidence="4">
    <location>
        <position position="170"/>
    </location>
    <ligand>
        <name>substrate</name>
    </ligand>
</feature>
<dbReference type="NCBIfam" id="TIGR00936">
    <property type="entry name" value="ahcY"/>
    <property type="match status" value="1"/>
</dbReference>
<evidence type="ECO:0000256" key="1">
    <source>
        <dbReference type="ARBA" id="ARBA00007122"/>
    </source>
</evidence>
<dbReference type="PANTHER" id="PTHR23420">
    <property type="entry name" value="ADENOSYLHOMOCYSTEINASE"/>
    <property type="match status" value="1"/>
</dbReference>
<evidence type="ECO:0000256" key="3">
    <source>
        <dbReference type="ARBA" id="ARBA00023027"/>
    </source>
</evidence>
<feature type="binding site" evidence="5">
    <location>
        <position position="332"/>
    </location>
    <ligand>
        <name>NAD(+)</name>
        <dbReference type="ChEBI" id="CHEBI:57540"/>
    </ligand>
</feature>
<organism evidence="8 9">
    <name type="scientific">Aciduliprofundum boonei (strain DSM 19572 / T469)</name>
    <dbReference type="NCBI Taxonomy" id="439481"/>
    <lineage>
        <taxon>Archaea</taxon>
        <taxon>Methanobacteriati</taxon>
        <taxon>Thermoplasmatota</taxon>
        <taxon>DHVE2 group</taxon>
        <taxon>Candidatus Aciduliprofundum</taxon>
    </lineage>
</organism>
<dbReference type="Proteomes" id="UP000001400">
    <property type="component" value="Chromosome"/>
</dbReference>
<comment type="catalytic activity">
    <reaction evidence="4">
        <text>S-adenosyl-L-homocysteine + H2O = L-homocysteine + adenosine</text>
        <dbReference type="Rhea" id="RHEA:21708"/>
        <dbReference type="ChEBI" id="CHEBI:15377"/>
        <dbReference type="ChEBI" id="CHEBI:16335"/>
        <dbReference type="ChEBI" id="CHEBI:57856"/>
        <dbReference type="ChEBI" id="CHEBI:58199"/>
        <dbReference type="EC" id="3.13.2.1"/>
    </reaction>
</comment>
<keyword evidence="3 4" id="KW-0520">NAD</keyword>